<sequence length="335" mass="37805">MRTPRKLFSGILRDIMEEKSSWNVIGIAGMDIEAERDFYHRNLLIKLCVRCSLSYDKELRYFTYALKPIVGIEGADGWVVVDSPGSLTRLYGQNFLKGMDENPALFLDESSVALPILERFYEGYDGSYIGDFSDRREGGSFVKRIAPFEQEKIEELQQIILRTAISLISDQNVGIKGEIPLIFGIWPAEKFAKEFNIGVEDLMYIEERMQESVDGSKVVTRLSGFAGIVRISFLFKKLSEVGSLANKLELHALGTFFMKGDTGPFVAELLNFLAKKKVNRLLIDDAKAVKELVHDEMNEIVKELVRRRRKEVSRPEILGSSGTSVAREISGAKSI</sequence>
<proteinExistence type="predicted"/>
<reference evidence="1 3" key="1">
    <citation type="submission" date="2018-10" db="EMBL/GenBank/DDBJ databases">
        <title>Co-occurring genomic capacity for anaerobic methane metabolism and dissimilatory sulfite reduction discovered in the Korarchaeota.</title>
        <authorList>
            <person name="Mckay L.J."/>
            <person name="Dlakic M."/>
            <person name="Fields M.W."/>
            <person name="Delmont T.O."/>
            <person name="Eren A.M."/>
            <person name="Jay Z.J."/>
            <person name="Klingelsmith K.B."/>
            <person name="Rusch D.B."/>
            <person name="Inskeep W.P."/>
        </authorList>
    </citation>
    <scope>NUCLEOTIDE SEQUENCE [LARGE SCALE GENOMIC DNA]</scope>
    <source>
        <strain evidence="1 3">MDKW</strain>
    </source>
</reference>
<dbReference type="EMBL" id="RXII01000120">
    <property type="protein sequence ID" value="RZN58319.1"/>
    <property type="molecule type" value="Genomic_DNA"/>
</dbReference>
<comment type="caution">
    <text evidence="1">The sequence shown here is derived from an EMBL/GenBank/DDBJ whole genome shotgun (WGS) entry which is preliminary data.</text>
</comment>
<gene>
    <name evidence="1" type="ORF">D6D85_02000</name>
    <name evidence="2" type="ORF">EF810_07640</name>
</gene>
<dbReference type="Proteomes" id="UP000277582">
    <property type="component" value="Unassembled WGS sequence"/>
</dbReference>
<name>A0A429GVH8_9CREN</name>
<accession>A0A429GVH8</accession>
<dbReference type="AlphaFoldDB" id="A0A429GVH8"/>
<dbReference type="Proteomes" id="UP000316217">
    <property type="component" value="Unassembled WGS sequence"/>
</dbReference>
<dbReference type="RefSeq" id="WP_125670393.1">
    <property type="nucleotide sequence ID" value="NZ_RCOS01000027.1"/>
</dbReference>
<keyword evidence="3" id="KW-1185">Reference proteome</keyword>
<evidence type="ECO:0000313" key="2">
    <source>
        <dbReference type="EMBL" id="RZN58319.1"/>
    </source>
</evidence>
<dbReference type="EMBL" id="RCOS01000027">
    <property type="protein sequence ID" value="RSN77779.1"/>
    <property type="molecule type" value="Genomic_DNA"/>
</dbReference>
<evidence type="ECO:0000313" key="4">
    <source>
        <dbReference type="Proteomes" id="UP000316217"/>
    </source>
</evidence>
<organism evidence="1 3">
    <name type="scientific">Candidatus Methanodesulfokora washburnensis</name>
    <dbReference type="NCBI Taxonomy" id="2478471"/>
    <lineage>
        <taxon>Archaea</taxon>
        <taxon>Thermoproteota</taxon>
        <taxon>Candidatus Korarchaeia</taxon>
        <taxon>Candidatus Korarchaeia incertae sedis</taxon>
        <taxon>Candidatus Methanodesulfokora</taxon>
    </lineage>
</organism>
<evidence type="ECO:0000313" key="3">
    <source>
        <dbReference type="Proteomes" id="UP000277582"/>
    </source>
</evidence>
<evidence type="ECO:0000313" key="1">
    <source>
        <dbReference type="EMBL" id="RSN77779.1"/>
    </source>
</evidence>
<reference evidence="2 4" key="2">
    <citation type="journal article" date="2019" name="Nat. Microbiol.">
        <title>Wide diversity of methane and short-chain alkane metabolisms in uncultured archaea.</title>
        <authorList>
            <person name="Borrel G."/>
            <person name="Adam P.S."/>
            <person name="McKay L.J."/>
            <person name="Chen L.X."/>
            <person name="Sierra-Garcia I.N."/>
            <person name="Sieber C.M."/>
            <person name="Letourneur Q."/>
            <person name="Ghozlane A."/>
            <person name="Andersen G.L."/>
            <person name="Li W.J."/>
            <person name="Hallam S.J."/>
            <person name="Muyzer G."/>
            <person name="de Oliveira V.M."/>
            <person name="Inskeep W.P."/>
            <person name="Banfield J.F."/>
            <person name="Gribaldo S."/>
        </authorList>
    </citation>
    <scope>NUCLEOTIDE SEQUENCE [LARGE SCALE GENOMIC DNA]</scope>
    <source>
        <strain evidence="2">NM4</strain>
    </source>
</reference>
<protein>
    <submittedName>
        <fullName evidence="1">Uncharacterized protein</fullName>
    </submittedName>
</protein>